<dbReference type="PaxDb" id="3708-A0A078HW76"/>
<dbReference type="AlphaFoldDB" id="A0A078HW76"/>
<evidence type="ECO:0000313" key="2">
    <source>
        <dbReference type="Proteomes" id="UP000028999"/>
    </source>
</evidence>
<dbReference type="EMBL" id="LK032502">
    <property type="protein sequence ID" value="CDY41649.1"/>
    <property type="molecule type" value="Genomic_DNA"/>
</dbReference>
<name>A0A078HW76_BRANA</name>
<evidence type="ECO:0000313" key="1">
    <source>
        <dbReference type="EMBL" id="CDY41649.1"/>
    </source>
</evidence>
<dbReference type="Proteomes" id="UP000028999">
    <property type="component" value="Unassembled WGS sequence"/>
</dbReference>
<dbReference type="Gramene" id="CDY41649">
    <property type="protein sequence ID" value="CDY41649"/>
    <property type="gene ID" value="GSBRNA2T00073315001"/>
</dbReference>
<proteinExistence type="predicted"/>
<accession>A0A078HW76</accession>
<sequence>MSSDLHLLGVQSNPRDEHLVESYNLYDHVEDYDMSG</sequence>
<organism evidence="1 2">
    <name type="scientific">Brassica napus</name>
    <name type="common">Rape</name>
    <dbReference type="NCBI Taxonomy" id="3708"/>
    <lineage>
        <taxon>Eukaryota</taxon>
        <taxon>Viridiplantae</taxon>
        <taxon>Streptophyta</taxon>
        <taxon>Embryophyta</taxon>
        <taxon>Tracheophyta</taxon>
        <taxon>Spermatophyta</taxon>
        <taxon>Magnoliopsida</taxon>
        <taxon>eudicotyledons</taxon>
        <taxon>Gunneridae</taxon>
        <taxon>Pentapetalae</taxon>
        <taxon>rosids</taxon>
        <taxon>malvids</taxon>
        <taxon>Brassicales</taxon>
        <taxon>Brassicaceae</taxon>
        <taxon>Brassiceae</taxon>
        <taxon>Brassica</taxon>
    </lineage>
</organism>
<keyword evidence="2" id="KW-1185">Reference proteome</keyword>
<protein>
    <submittedName>
        <fullName evidence="1">BnaC03g62350D protein</fullName>
    </submittedName>
</protein>
<gene>
    <name evidence="1" type="primary">BnaC03g62350D</name>
    <name evidence="1" type="ORF">GSBRNA2T00073315001</name>
</gene>
<reference evidence="1 2" key="1">
    <citation type="journal article" date="2014" name="Science">
        <title>Plant genetics. Early allopolyploid evolution in the post-Neolithic Brassica napus oilseed genome.</title>
        <authorList>
            <person name="Chalhoub B."/>
            <person name="Denoeud F."/>
            <person name="Liu S."/>
            <person name="Parkin I.A."/>
            <person name="Tang H."/>
            <person name="Wang X."/>
            <person name="Chiquet J."/>
            <person name="Belcram H."/>
            <person name="Tong C."/>
            <person name="Samans B."/>
            <person name="Correa M."/>
            <person name="Da Silva C."/>
            <person name="Just J."/>
            <person name="Falentin C."/>
            <person name="Koh C.S."/>
            <person name="Le Clainche I."/>
            <person name="Bernard M."/>
            <person name="Bento P."/>
            <person name="Noel B."/>
            <person name="Labadie K."/>
            <person name="Alberti A."/>
            <person name="Charles M."/>
            <person name="Arnaud D."/>
            <person name="Guo H."/>
            <person name="Daviaud C."/>
            <person name="Alamery S."/>
            <person name="Jabbari K."/>
            <person name="Zhao M."/>
            <person name="Edger P.P."/>
            <person name="Chelaifa H."/>
            <person name="Tack D."/>
            <person name="Lassalle G."/>
            <person name="Mestiri I."/>
            <person name="Schnel N."/>
            <person name="Le Paslier M.C."/>
            <person name="Fan G."/>
            <person name="Renault V."/>
            <person name="Bayer P.E."/>
            <person name="Golicz A.A."/>
            <person name="Manoli S."/>
            <person name="Lee T.H."/>
            <person name="Thi V.H."/>
            <person name="Chalabi S."/>
            <person name="Hu Q."/>
            <person name="Fan C."/>
            <person name="Tollenaere R."/>
            <person name="Lu Y."/>
            <person name="Battail C."/>
            <person name="Shen J."/>
            <person name="Sidebottom C.H."/>
            <person name="Wang X."/>
            <person name="Canaguier A."/>
            <person name="Chauveau A."/>
            <person name="Berard A."/>
            <person name="Deniot G."/>
            <person name="Guan M."/>
            <person name="Liu Z."/>
            <person name="Sun F."/>
            <person name="Lim Y.P."/>
            <person name="Lyons E."/>
            <person name="Town C.D."/>
            <person name="Bancroft I."/>
            <person name="Wang X."/>
            <person name="Meng J."/>
            <person name="Ma J."/>
            <person name="Pires J.C."/>
            <person name="King G.J."/>
            <person name="Brunel D."/>
            <person name="Delourme R."/>
            <person name="Renard M."/>
            <person name="Aury J.M."/>
            <person name="Adams K.L."/>
            <person name="Batley J."/>
            <person name="Snowdon R.J."/>
            <person name="Tost J."/>
            <person name="Edwards D."/>
            <person name="Zhou Y."/>
            <person name="Hua W."/>
            <person name="Sharpe A.G."/>
            <person name="Paterson A.H."/>
            <person name="Guan C."/>
            <person name="Wincker P."/>
        </authorList>
    </citation>
    <scope>NUCLEOTIDE SEQUENCE [LARGE SCALE GENOMIC DNA]</scope>
    <source>
        <strain evidence="2">cv. Darmor-bzh</strain>
    </source>
</reference>